<accession>A0A0H5DP73</accession>
<dbReference type="AlphaFoldDB" id="A0A0H5DP73"/>
<evidence type="ECO:0000313" key="2">
    <source>
        <dbReference type="Proteomes" id="UP000220251"/>
    </source>
</evidence>
<dbReference type="Proteomes" id="UP000220251">
    <property type="component" value="Unassembled WGS sequence"/>
</dbReference>
<sequence>MNKTVPLLAIVVVCLAVLFFVRGSNQGKYQSAEPPAQEALAQWKVHEDPSHQYEVSFPTPPRAASNNALDPKSKQLKIYKLQVSEALDATLFMVTQIQFPPDYNPSQDPTILEDTVKDLVANAPTNTLKDIQQMAFNGDEAVKFTIESADRIVIHGVAFVHNKSIYILSRVSKEDRVNLGEFDHFLKSFKFKDAAQGVSVPQSNQ</sequence>
<organism evidence="1 2">
    <name type="scientific">Estrella lausannensis</name>
    <dbReference type="NCBI Taxonomy" id="483423"/>
    <lineage>
        <taxon>Bacteria</taxon>
        <taxon>Pseudomonadati</taxon>
        <taxon>Chlamydiota</taxon>
        <taxon>Chlamydiia</taxon>
        <taxon>Parachlamydiales</taxon>
        <taxon>Candidatus Criblamydiaceae</taxon>
        <taxon>Estrella</taxon>
    </lineage>
</organism>
<proteinExistence type="predicted"/>
<keyword evidence="2" id="KW-1185">Reference proteome</keyword>
<evidence type="ECO:0000313" key="1">
    <source>
        <dbReference type="EMBL" id="CRX38172.1"/>
    </source>
</evidence>
<dbReference type="EMBL" id="CWGJ01000011">
    <property type="protein sequence ID" value="CRX38172.1"/>
    <property type="molecule type" value="Genomic_DNA"/>
</dbReference>
<name>A0A0H5DP73_9BACT</name>
<protein>
    <submittedName>
        <fullName evidence="1">Conserved putative secreted protein</fullName>
    </submittedName>
</protein>
<dbReference type="RefSeq" id="WP_098038021.1">
    <property type="nucleotide sequence ID" value="NZ_CWGJ01000011.1"/>
</dbReference>
<gene>
    <name evidence="1" type="ORF">ELAC_0823</name>
</gene>
<reference evidence="2" key="1">
    <citation type="submission" date="2015-06" db="EMBL/GenBank/DDBJ databases">
        <authorList>
            <person name="Bertelli C."/>
        </authorList>
    </citation>
    <scope>NUCLEOTIDE SEQUENCE [LARGE SCALE GENOMIC DNA]</scope>
    <source>
        <strain evidence="2">CRIB-30</strain>
    </source>
</reference>